<dbReference type="AlphaFoldDB" id="A0A803P3S4"/>
<evidence type="ECO:0000313" key="2">
    <source>
        <dbReference type="Proteomes" id="UP000596661"/>
    </source>
</evidence>
<keyword evidence="2" id="KW-1185">Reference proteome</keyword>
<proteinExistence type="predicted"/>
<dbReference type="EMBL" id="UZAU01000280">
    <property type="status" value="NOT_ANNOTATED_CDS"/>
    <property type="molecule type" value="Genomic_DNA"/>
</dbReference>
<sequence>MMVAVKYGVKKFTGTNEYGLWRMKINALLVHQGLYQAMLGEKSATISGGTSCSNSAQGIGYSSGGCGHGRGGRGGNCLVCQLCNRVSHVVSKCYHLFNINFQAQSVSNQSNTNTLFAQQAPSQGNKPSIPQLQLMVLMTIPRTLIVEQRIM</sequence>
<evidence type="ECO:0000313" key="1">
    <source>
        <dbReference type="EnsemblPlants" id="cds.evm.model.03.1053"/>
    </source>
</evidence>
<dbReference type="Proteomes" id="UP000596661">
    <property type="component" value="Chromosome 3"/>
</dbReference>
<dbReference type="Gramene" id="evm.model.03.1053">
    <property type="protein sequence ID" value="cds.evm.model.03.1053"/>
    <property type="gene ID" value="evm.TU.03.1053"/>
</dbReference>
<organism evidence="1 2">
    <name type="scientific">Cannabis sativa</name>
    <name type="common">Hemp</name>
    <name type="synonym">Marijuana</name>
    <dbReference type="NCBI Taxonomy" id="3483"/>
    <lineage>
        <taxon>Eukaryota</taxon>
        <taxon>Viridiplantae</taxon>
        <taxon>Streptophyta</taxon>
        <taxon>Embryophyta</taxon>
        <taxon>Tracheophyta</taxon>
        <taxon>Spermatophyta</taxon>
        <taxon>Magnoliopsida</taxon>
        <taxon>eudicotyledons</taxon>
        <taxon>Gunneridae</taxon>
        <taxon>Pentapetalae</taxon>
        <taxon>rosids</taxon>
        <taxon>fabids</taxon>
        <taxon>Rosales</taxon>
        <taxon>Cannabaceae</taxon>
        <taxon>Cannabis</taxon>
    </lineage>
</organism>
<protein>
    <submittedName>
        <fullName evidence="1">Uncharacterized protein</fullName>
    </submittedName>
</protein>
<name>A0A803P3S4_CANSA</name>
<reference evidence="1" key="2">
    <citation type="submission" date="2021-03" db="UniProtKB">
        <authorList>
            <consortium name="EnsemblPlants"/>
        </authorList>
    </citation>
    <scope>IDENTIFICATION</scope>
</reference>
<reference evidence="1" key="1">
    <citation type="submission" date="2018-11" db="EMBL/GenBank/DDBJ databases">
        <authorList>
            <person name="Grassa J C."/>
        </authorList>
    </citation>
    <scope>NUCLEOTIDE SEQUENCE [LARGE SCALE GENOMIC DNA]</scope>
</reference>
<dbReference type="EnsemblPlants" id="evm.model.03.1053">
    <property type="protein sequence ID" value="cds.evm.model.03.1053"/>
    <property type="gene ID" value="evm.TU.03.1053"/>
</dbReference>
<accession>A0A803P3S4</accession>